<dbReference type="HOGENOM" id="CLU_2123540_0_0_1"/>
<dbReference type="Proteomes" id="UP000000305">
    <property type="component" value="Unassembled WGS sequence"/>
</dbReference>
<gene>
    <name evidence="1" type="ORF">DAPPUDRAFT_326565</name>
</gene>
<dbReference type="PANTHER" id="PTHR34153:SF2">
    <property type="entry name" value="SI:CH211-262H13.3-RELATED"/>
    <property type="match status" value="1"/>
</dbReference>
<keyword evidence="2" id="KW-1185">Reference proteome</keyword>
<evidence type="ECO:0000313" key="1">
    <source>
        <dbReference type="EMBL" id="EFX72008.1"/>
    </source>
</evidence>
<proteinExistence type="predicted"/>
<organism evidence="1 2">
    <name type="scientific">Daphnia pulex</name>
    <name type="common">Water flea</name>
    <dbReference type="NCBI Taxonomy" id="6669"/>
    <lineage>
        <taxon>Eukaryota</taxon>
        <taxon>Metazoa</taxon>
        <taxon>Ecdysozoa</taxon>
        <taxon>Arthropoda</taxon>
        <taxon>Crustacea</taxon>
        <taxon>Branchiopoda</taxon>
        <taxon>Diplostraca</taxon>
        <taxon>Cladocera</taxon>
        <taxon>Anomopoda</taxon>
        <taxon>Daphniidae</taxon>
        <taxon>Daphnia</taxon>
    </lineage>
</organism>
<dbReference type="InParanoid" id="E9H846"/>
<protein>
    <submittedName>
        <fullName evidence="1">Uncharacterized protein</fullName>
    </submittedName>
</protein>
<evidence type="ECO:0000313" key="2">
    <source>
        <dbReference type="Proteomes" id="UP000000305"/>
    </source>
</evidence>
<accession>E9H846</accession>
<name>E9H846_DAPPU</name>
<reference evidence="1 2" key="1">
    <citation type="journal article" date="2011" name="Science">
        <title>The ecoresponsive genome of Daphnia pulex.</title>
        <authorList>
            <person name="Colbourne J.K."/>
            <person name="Pfrender M.E."/>
            <person name="Gilbert D."/>
            <person name="Thomas W.K."/>
            <person name="Tucker A."/>
            <person name="Oakley T.H."/>
            <person name="Tokishita S."/>
            <person name="Aerts A."/>
            <person name="Arnold G.J."/>
            <person name="Basu M.K."/>
            <person name="Bauer D.J."/>
            <person name="Caceres C.E."/>
            <person name="Carmel L."/>
            <person name="Casola C."/>
            <person name="Choi J.H."/>
            <person name="Detter J.C."/>
            <person name="Dong Q."/>
            <person name="Dusheyko S."/>
            <person name="Eads B.D."/>
            <person name="Frohlich T."/>
            <person name="Geiler-Samerotte K.A."/>
            <person name="Gerlach D."/>
            <person name="Hatcher P."/>
            <person name="Jogdeo S."/>
            <person name="Krijgsveld J."/>
            <person name="Kriventseva E.V."/>
            <person name="Kultz D."/>
            <person name="Laforsch C."/>
            <person name="Lindquist E."/>
            <person name="Lopez J."/>
            <person name="Manak J.R."/>
            <person name="Muller J."/>
            <person name="Pangilinan J."/>
            <person name="Patwardhan R.P."/>
            <person name="Pitluck S."/>
            <person name="Pritham E.J."/>
            <person name="Rechtsteiner A."/>
            <person name="Rho M."/>
            <person name="Rogozin I.B."/>
            <person name="Sakarya O."/>
            <person name="Salamov A."/>
            <person name="Schaack S."/>
            <person name="Shapiro H."/>
            <person name="Shiga Y."/>
            <person name="Skalitzky C."/>
            <person name="Smith Z."/>
            <person name="Souvorov A."/>
            <person name="Sung W."/>
            <person name="Tang Z."/>
            <person name="Tsuchiya D."/>
            <person name="Tu H."/>
            <person name="Vos H."/>
            <person name="Wang M."/>
            <person name="Wolf Y.I."/>
            <person name="Yamagata H."/>
            <person name="Yamada T."/>
            <person name="Ye Y."/>
            <person name="Shaw J.R."/>
            <person name="Andrews J."/>
            <person name="Crease T.J."/>
            <person name="Tang H."/>
            <person name="Lucas S.M."/>
            <person name="Robertson H.M."/>
            <person name="Bork P."/>
            <person name="Koonin E.V."/>
            <person name="Zdobnov E.M."/>
            <person name="Grigoriev I.V."/>
            <person name="Lynch M."/>
            <person name="Boore J.L."/>
        </authorList>
    </citation>
    <scope>NUCLEOTIDE SEQUENCE [LARGE SCALE GENOMIC DNA]</scope>
</reference>
<sequence length="114" mass="12932">MAAFDFLEAKLKDLSFKIAFVRERNKKLGGMDLKDAVITAWHFVISIYLRAKFNWLGNPRAGKETKRGLESTNVKKAVFGVIEQLSSYTNNYDVIKLTKNAIRHAPQTTKGRAN</sequence>
<dbReference type="KEGG" id="dpx:DAPPUDRAFT_326565"/>
<dbReference type="EMBL" id="GL732603">
    <property type="protein sequence ID" value="EFX72008.1"/>
    <property type="molecule type" value="Genomic_DNA"/>
</dbReference>
<dbReference type="AlphaFoldDB" id="E9H846"/>
<dbReference type="PANTHER" id="PTHR34153">
    <property type="entry name" value="SI:CH211-262H13.3-RELATED-RELATED"/>
    <property type="match status" value="1"/>
</dbReference>